<protein>
    <submittedName>
        <fullName evidence="2">Uncharacterized protein</fullName>
    </submittedName>
</protein>
<evidence type="ECO:0000313" key="3">
    <source>
        <dbReference type="Proteomes" id="UP001283361"/>
    </source>
</evidence>
<keyword evidence="3" id="KW-1185">Reference proteome</keyword>
<sequence length="113" mass="12603">MNYRLMFGVVPQDFSDLIHKLPSPFSFYLSWLSARAPGRSQASPPPTPTARRAVSREQPTDRVPRQRDALVVDLSAQTNCASRRLDASTESGDAPTSRRKFLDVTLAADLWTI</sequence>
<gene>
    <name evidence="2" type="ORF">RRG08_058761</name>
</gene>
<reference evidence="2" key="1">
    <citation type="journal article" date="2023" name="G3 (Bethesda)">
        <title>A reference genome for the long-term kleptoplast-retaining sea slug Elysia crispata morphotype clarki.</title>
        <authorList>
            <person name="Eastman K.E."/>
            <person name="Pendleton A.L."/>
            <person name="Shaikh M.A."/>
            <person name="Suttiyut T."/>
            <person name="Ogas R."/>
            <person name="Tomko P."/>
            <person name="Gavelis G."/>
            <person name="Widhalm J.R."/>
            <person name="Wisecaver J.H."/>
        </authorList>
    </citation>
    <scope>NUCLEOTIDE SEQUENCE</scope>
    <source>
        <strain evidence="2">ECLA1</strain>
    </source>
</reference>
<comment type="caution">
    <text evidence="2">The sequence shown here is derived from an EMBL/GenBank/DDBJ whole genome shotgun (WGS) entry which is preliminary data.</text>
</comment>
<feature type="region of interest" description="Disordered" evidence="1">
    <location>
        <begin position="36"/>
        <end position="68"/>
    </location>
</feature>
<dbReference type="Proteomes" id="UP001283361">
    <property type="component" value="Unassembled WGS sequence"/>
</dbReference>
<feature type="compositionally biased region" description="Basic and acidic residues" evidence="1">
    <location>
        <begin position="54"/>
        <end position="68"/>
    </location>
</feature>
<dbReference type="EMBL" id="JAWDGP010005269">
    <property type="protein sequence ID" value="KAK3758491.1"/>
    <property type="molecule type" value="Genomic_DNA"/>
</dbReference>
<proteinExistence type="predicted"/>
<organism evidence="2 3">
    <name type="scientific">Elysia crispata</name>
    <name type="common">lettuce slug</name>
    <dbReference type="NCBI Taxonomy" id="231223"/>
    <lineage>
        <taxon>Eukaryota</taxon>
        <taxon>Metazoa</taxon>
        <taxon>Spiralia</taxon>
        <taxon>Lophotrochozoa</taxon>
        <taxon>Mollusca</taxon>
        <taxon>Gastropoda</taxon>
        <taxon>Heterobranchia</taxon>
        <taxon>Euthyneura</taxon>
        <taxon>Panpulmonata</taxon>
        <taxon>Sacoglossa</taxon>
        <taxon>Placobranchoidea</taxon>
        <taxon>Plakobranchidae</taxon>
        <taxon>Elysia</taxon>
    </lineage>
</organism>
<accession>A0AAE1D5V9</accession>
<name>A0AAE1D5V9_9GAST</name>
<dbReference type="AlphaFoldDB" id="A0AAE1D5V9"/>
<evidence type="ECO:0000256" key="1">
    <source>
        <dbReference type="SAM" id="MobiDB-lite"/>
    </source>
</evidence>
<evidence type="ECO:0000313" key="2">
    <source>
        <dbReference type="EMBL" id="KAK3758491.1"/>
    </source>
</evidence>